<comment type="caution">
    <text evidence="1">The sequence shown here is derived from an EMBL/GenBank/DDBJ whole genome shotgun (WGS) entry which is preliminary data.</text>
</comment>
<dbReference type="Proteomes" id="UP000616151">
    <property type="component" value="Unassembled WGS sequence"/>
</dbReference>
<evidence type="ECO:0000313" key="2">
    <source>
        <dbReference type="Proteomes" id="UP000616151"/>
    </source>
</evidence>
<evidence type="ECO:0000313" key="1">
    <source>
        <dbReference type="EMBL" id="MBK1869458.1"/>
    </source>
</evidence>
<accession>A0ACC5R9X5</accession>
<proteinExistence type="predicted"/>
<keyword evidence="2" id="KW-1185">Reference proteome</keyword>
<protein>
    <submittedName>
        <fullName evidence="1">MAPEG family protein</fullName>
    </submittedName>
</protein>
<gene>
    <name evidence="1" type="ORF">JHL16_24065</name>
</gene>
<name>A0ACC5R9X5_9HYPH</name>
<sequence>MNDKAPVARFPVRSAIVQVGLASLVVAFIWWACYRFIPPSDMLASFDRVLFGLKWSGIAILLTFLTGIEAVSHERLVTEAFDPLAGKETKSILVNLRYLQNTLEQLMLFVPGLLLLAAYAEPGAVAQSVTAAALVWILARFAFWIGYRRGPQYRIAGLVGMAQSMIILLYVSARFGYELGGAWGASVPLILFAIAETVLVVRAFRQAATR</sequence>
<dbReference type="EMBL" id="JAENHL010000008">
    <property type="protein sequence ID" value="MBK1869458.1"/>
    <property type="molecule type" value="Genomic_DNA"/>
</dbReference>
<organism evidence="1 2">
    <name type="scientific">Taklimakanibacter albus</name>
    <dbReference type="NCBI Taxonomy" id="2800327"/>
    <lineage>
        <taxon>Bacteria</taxon>
        <taxon>Pseudomonadati</taxon>
        <taxon>Pseudomonadota</taxon>
        <taxon>Alphaproteobacteria</taxon>
        <taxon>Hyphomicrobiales</taxon>
        <taxon>Aestuariivirgaceae</taxon>
        <taxon>Taklimakanibacter</taxon>
    </lineage>
</organism>
<reference evidence="1" key="1">
    <citation type="submission" date="2021-01" db="EMBL/GenBank/DDBJ databases">
        <authorList>
            <person name="Sun Q."/>
        </authorList>
    </citation>
    <scope>NUCLEOTIDE SEQUENCE</scope>
    <source>
        <strain evidence="1">YIM B02566</strain>
    </source>
</reference>